<proteinExistence type="predicted"/>
<protein>
    <submittedName>
        <fullName evidence="7">AbgT family transporter</fullName>
    </submittedName>
</protein>
<feature type="transmembrane region" description="Helical" evidence="6">
    <location>
        <begin position="277"/>
        <end position="297"/>
    </location>
</feature>
<feature type="transmembrane region" description="Helical" evidence="6">
    <location>
        <begin position="28"/>
        <end position="49"/>
    </location>
</feature>
<feature type="transmembrane region" description="Helical" evidence="6">
    <location>
        <begin position="137"/>
        <end position="166"/>
    </location>
</feature>
<evidence type="ECO:0000313" key="7">
    <source>
        <dbReference type="EMBL" id="MDN4523358.1"/>
    </source>
</evidence>
<dbReference type="Pfam" id="PF03606">
    <property type="entry name" value="DcuC"/>
    <property type="match status" value="1"/>
</dbReference>
<feature type="transmembrane region" description="Helical" evidence="6">
    <location>
        <begin position="303"/>
        <end position="322"/>
    </location>
</feature>
<comment type="subcellular location">
    <subcellularLocation>
        <location evidence="1">Cell membrane</location>
        <topology evidence="1">Multi-pass membrane protein</topology>
    </subcellularLocation>
</comment>
<dbReference type="PANTHER" id="PTHR43652">
    <property type="entry name" value="BASIC AMINO ACID ANTIPORTER YFCC-RELATED"/>
    <property type="match status" value="1"/>
</dbReference>
<dbReference type="Proteomes" id="UP001172721">
    <property type="component" value="Unassembled WGS sequence"/>
</dbReference>
<feature type="transmembrane region" description="Helical" evidence="6">
    <location>
        <begin position="390"/>
        <end position="410"/>
    </location>
</feature>
<evidence type="ECO:0000256" key="4">
    <source>
        <dbReference type="ARBA" id="ARBA00022989"/>
    </source>
</evidence>
<evidence type="ECO:0000256" key="6">
    <source>
        <dbReference type="SAM" id="Phobius"/>
    </source>
</evidence>
<keyword evidence="8" id="KW-1185">Reference proteome</keyword>
<feature type="transmembrane region" description="Helical" evidence="6">
    <location>
        <begin position="178"/>
        <end position="197"/>
    </location>
</feature>
<dbReference type="EMBL" id="JAUHTR010000001">
    <property type="protein sequence ID" value="MDN4523358.1"/>
    <property type="molecule type" value="Genomic_DNA"/>
</dbReference>
<dbReference type="PANTHER" id="PTHR43652:SF6">
    <property type="entry name" value="ARGININE REPRESSOR"/>
    <property type="match status" value="1"/>
</dbReference>
<keyword evidence="4 6" id="KW-1133">Transmembrane helix</keyword>
<feature type="transmembrane region" description="Helical" evidence="6">
    <location>
        <begin position="430"/>
        <end position="448"/>
    </location>
</feature>
<feature type="transmembrane region" description="Helical" evidence="6">
    <location>
        <begin position="455"/>
        <end position="480"/>
    </location>
</feature>
<feature type="transmembrane region" description="Helical" evidence="6">
    <location>
        <begin position="217"/>
        <end position="236"/>
    </location>
</feature>
<name>A0ABT8HRH0_9BACL</name>
<comment type="caution">
    <text evidence="7">The sequence shown here is derived from an EMBL/GenBank/DDBJ whole genome shotgun (WGS) entry which is preliminary data.</text>
</comment>
<evidence type="ECO:0000313" key="8">
    <source>
        <dbReference type="Proteomes" id="UP001172721"/>
    </source>
</evidence>
<feature type="transmembrane region" description="Helical" evidence="6">
    <location>
        <begin position="95"/>
        <end position="117"/>
    </location>
</feature>
<evidence type="ECO:0000256" key="2">
    <source>
        <dbReference type="ARBA" id="ARBA00022475"/>
    </source>
</evidence>
<dbReference type="InterPro" id="IPR018385">
    <property type="entry name" value="C4_dicarb_anaerob_car-like"/>
</dbReference>
<sequence length="485" mass="53218">MLPKIDTSIEKNPKTRKRKLKEKLSGEVNAYVIIAILILLAVIATWLVPAGQYDRVMDKTTSREIVQAGSFHLVQKSPVGFWETWKLIQKGFMDANVIILFILVVGGSFGLLTQTGSIKSLIAKVVCFFKGKPYEKWSFIFIFAVLFSFSMTFGFAEQGIIFVPFIAMMAVSMGYDPIVAVATVVFATSLGYAGSLTGPFNVSIAQQVAGLPLYSGLWFRAVSAVVIFGISAWYLLKYATKVKKDPLKSLVSHLDFSKLEMDEDPEKVVMTGLHKRVLILFGTSVVFMIYAMLRLNFGMPELTSYFMLVGVLIGIVSRMKAGEIADRFVDGAKSLLYPALLVGFARGVQTIMESGVILDSLINYVVQPLSYMPTLLVPGMMVFVQSMINLIIPSSSAMAVVSMPIMAPLADLLEIQRQTATLAYQFGDGITNLILPSYSVLIGALGLARVPFGKWFRFAVPLAAILTIAVIILATIAEWIKVGPF</sequence>
<gene>
    <name evidence="7" type="ORF">QYB97_02690</name>
</gene>
<evidence type="ECO:0000256" key="1">
    <source>
        <dbReference type="ARBA" id="ARBA00004651"/>
    </source>
</evidence>
<keyword evidence="5 6" id="KW-0472">Membrane</keyword>
<evidence type="ECO:0000256" key="5">
    <source>
        <dbReference type="ARBA" id="ARBA00023136"/>
    </source>
</evidence>
<keyword evidence="3 6" id="KW-0812">Transmembrane</keyword>
<reference evidence="7" key="1">
    <citation type="submission" date="2023-07" db="EMBL/GenBank/DDBJ databases">
        <title>Fictibacillus sp. isolated from freshwater pond.</title>
        <authorList>
            <person name="Kirdat K."/>
            <person name="Bhat A."/>
            <person name="Mourya A."/>
            <person name="Yadav A."/>
        </authorList>
    </citation>
    <scope>NUCLEOTIDE SEQUENCE</scope>
    <source>
        <strain evidence="7">NE201</strain>
    </source>
</reference>
<dbReference type="InterPro" id="IPR051679">
    <property type="entry name" value="DASS-Related_Transporters"/>
</dbReference>
<organism evidence="7 8">
    <name type="scientific">Fictibacillus fluitans</name>
    <dbReference type="NCBI Taxonomy" id="3058422"/>
    <lineage>
        <taxon>Bacteria</taxon>
        <taxon>Bacillati</taxon>
        <taxon>Bacillota</taxon>
        <taxon>Bacilli</taxon>
        <taxon>Bacillales</taxon>
        <taxon>Fictibacillaceae</taxon>
        <taxon>Fictibacillus</taxon>
    </lineage>
</organism>
<dbReference type="RefSeq" id="WP_301164404.1">
    <property type="nucleotide sequence ID" value="NZ_JAUHTR010000001.1"/>
</dbReference>
<keyword evidence="2" id="KW-1003">Cell membrane</keyword>
<evidence type="ECO:0000256" key="3">
    <source>
        <dbReference type="ARBA" id="ARBA00022692"/>
    </source>
</evidence>
<accession>A0ABT8HRH0</accession>